<reference evidence="1 2" key="1">
    <citation type="submission" date="2020-04" db="EMBL/GenBank/DDBJ databases">
        <title>MicrobeNet Type strains.</title>
        <authorList>
            <person name="Nicholson A.C."/>
        </authorList>
    </citation>
    <scope>NUCLEOTIDE SEQUENCE [LARGE SCALE GENOMIC DNA]</scope>
    <source>
        <strain evidence="1 2">DSM 45078</strain>
    </source>
</reference>
<dbReference type="Proteomes" id="UP000565715">
    <property type="component" value="Unassembled WGS sequence"/>
</dbReference>
<evidence type="ECO:0000313" key="2">
    <source>
        <dbReference type="Proteomes" id="UP000565715"/>
    </source>
</evidence>
<dbReference type="PANTHER" id="PTHR23026:SF123">
    <property type="entry name" value="NAD(P)H NITROREDUCTASE RV3131-RELATED"/>
    <property type="match status" value="1"/>
</dbReference>
<dbReference type="Gene3D" id="3.40.109.10">
    <property type="entry name" value="NADH Oxidase"/>
    <property type="match status" value="1"/>
</dbReference>
<dbReference type="InterPro" id="IPR000415">
    <property type="entry name" value="Nitroreductase-like"/>
</dbReference>
<sequence>MTGSSVPGPETVHSALALASRAPSVHNSQPWLWRLGGSTAHLYADPSRHLPFTDPDSRDLLLSCGAVLHHFRIAAHSLGWRTIVHRLPNPDDPQHLASIEFVRAAPDSEVLQLAGAINRRHTDRRRVTSWQVSSGHIATLLAAATDEGADALDVTEERQRRVLREAFTRAADRHHHDDGYRAELSRWSGHYATADGVPARNAVAATDPLTREFRGPTMQQVVDDTIDGAHLLLVHTRSDDRLARLQAGETTSAVLLSATELGLATCPLSEPFEIGDTREQVRTEVLHDCSYPQIVLRVGWASTRAPSVPVTPRRPLTHMVKPL</sequence>
<dbReference type="AlphaFoldDB" id="A0A846XEC6"/>
<dbReference type="PANTHER" id="PTHR23026">
    <property type="entry name" value="NADPH NITROREDUCTASE"/>
    <property type="match status" value="1"/>
</dbReference>
<gene>
    <name evidence="1" type="ORF">HGA13_07730</name>
</gene>
<dbReference type="RefSeq" id="WP_068048591.1">
    <property type="nucleotide sequence ID" value="NZ_JAAXOO010000002.1"/>
</dbReference>
<accession>A0A846XEC6</accession>
<dbReference type="InterPro" id="IPR050627">
    <property type="entry name" value="Nitroreductase/BluB"/>
</dbReference>
<dbReference type="EMBL" id="JAAXOO010000002">
    <property type="protein sequence ID" value="NKY32963.1"/>
    <property type="molecule type" value="Genomic_DNA"/>
</dbReference>
<protein>
    <submittedName>
        <fullName evidence="1">NAD(P)H nitroreductase</fullName>
    </submittedName>
</protein>
<dbReference type="NCBIfam" id="NF047509">
    <property type="entry name" value="Rv3131_FMN_oxido"/>
    <property type="match status" value="1"/>
</dbReference>
<comment type="caution">
    <text evidence="1">The sequence shown here is derived from an EMBL/GenBank/DDBJ whole genome shotgun (WGS) entry which is preliminary data.</text>
</comment>
<name>A0A846XEC6_9NOCA</name>
<proteinExistence type="predicted"/>
<dbReference type="SUPFAM" id="SSF55469">
    <property type="entry name" value="FMN-dependent nitroreductase-like"/>
    <property type="match status" value="2"/>
</dbReference>
<dbReference type="GO" id="GO:0016491">
    <property type="term" value="F:oxidoreductase activity"/>
    <property type="evidence" value="ECO:0007669"/>
    <property type="project" value="InterPro"/>
</dbReference>
<keyword evidence="2" id="KW-1185">Reference proteome</keyword>
<organism evidence="1 2">
    <name type="scientific">Nocardia speluncae</name>
    <dbReference type="NCBI Taxonomy" id="419477"/>
    <lineage>
        <taxon>Bacteria</taxon>
        <taxon>Bacillati</taxon>
        <taxon>Actinomycetota</taxon>
        <taxon>Actinomycetes</taxon>
        <taxon>Mycobacteriales</taxon>
        <taxon>Nocardiaceae</taxon>
        <taxon>Nocardia</taxon>
    </lineage>
</organism>
<evidence type="ECO:0000313" key="1">
    <source>
        <dbReference type="EMBL" id="NKY32963.1"/>
    </source>
</evidence>